<keyword evidence="3" id="KW-1185">Reference proteome</keyword>
<evidence type="ECO:0008006" key="4">
    <source>
        <dbReference type="Google" id="ProtNLM"/>
    </source>
</evidence>
<dbReference type="RefSeq" id="WP_030819367.1">
    <property type="nucleotide sequence ID" value="NZ_LGCN01000001.1"/>
</dbReference>
<evidence type="ECO:0000256" key="1">
    <source>
        <dbReference type="SAM" id="MobiDB-lite"/>
    </source>
</evidence>
<protein>
    <recommendedName>
        <fullName evidence="4">Restriction endonuclease type IV Mrr domain-containing protein</fullName>
    </recommendedName>
</protein>
<feature type="region of interest" description="Disordered" evidence="1">
    <location>
        <begin position="1"/>
        <end position="30"/>
    </location>
</feature>
<name>A0A0M8QV93_9ACTN</name>
<evidence type="ECO:0000313" key="2">
    <source>
        <dbReference type="EMBL" id="KOT46812.1"/>
    </source>
</evidence>
<organism evidence="2 3">
    <name type="scientific">Streptomyces caelestis</name>
    <dbReference type="NCBI Taxonomy" id="36816"/>
    <lineage>
        <taxon>Bacteria</taxon>
        <taxon>Bacillati</taxon>
        <taxon>Actinomycetota</taxon>
        <taxon>Actinomycetes</taxon>
        <taxon>Kitasatosporales</taxon>
        <taxon>Streptomycetaceae</taxon>
        <taxon>Streptomyces</taxon>
    </lineage>
</organism>
<reference evidence="2 3" key="1">
    <citation type="submission" date="2015-07" db="EMBL/GenBank/DDBJ databases">
        <authorList>
            <person name="Noorani M."/>
        </authorList>
    </citation>
    <scope>NUCLEOTIDE SEQUENCE [LARGE SCALE GENOMIC DNA]</scope>
    <source>
        <strain evidence="2 3">NRRL B-24567</strain>
    </source>
</reference>
<dbReference type="Proteomes" id="UP000037773">
    <property type="component" value="Unassembled WGS sequence"/>
</dbReference>
<dbReference type="EMBL" id="LGCN01000001">
    <property type="protein sequence ID" value="KOT46812.1"/>
    <property type="molecule type" value="Genomic_DNA"/>
</dbReference>
<accession>A0A0M8QV93</accession>
<comment type="caution">
    <text evidence="2">The sequence shown here is derived from an EMBL/GenBank/DDBJ whole genome shotgun (WGS) entry which is preliminary data.</text>
</comment>
<gene>
    <name evidence="2" type="ORF">ADK41_01155</name>
</gene>
<dbReference type="PATRIC" id="fig|36816.3.peg.253"/>
<sequence>MTTDSPHVAYLAPSDPARPQPGRDNDEEADRSENAVLTAYLFHLTAKGHRVLRHRVVTDPVLASTDLFDATAGEVVMACHRSHYPALIAAYGVISDCARFFSPARRALLFTAEPGSVAKEFLSHHKIIAIWPEGESFVRADPAAETGGA</sequence>
<proteinExistence type="predicted"/>
<dbReference type="OrthoDB" id="4254459at2"/>
<dbReference type="AlphaFoldDB" id="A0A0M8QV93"/>
<evidence type="ECO:0000313" key="3">
    <source>
        <dbReference type="Proteomes" id="UP000037773"/>
    </source>
</evidence>